<organism evidence="10">
    <name type="scientific">Schistosoma haematobium</name>
    <name type="common">Blood fluke</name>
    <dbReference type="NCBI Taxonomy" id="6185"/>
    <lineage>
        <taxon>Eukaryota</taxon>
        <taxon>Metazoa</taxon>
        <taxon>Spiralia</taxon>
        <taxon>Lophotrochozoa</taxon>
        <taxon>Platyhelminthes</taxon>
        <taxon>Trematoda</taxon>
        <taxon>Digenea</taxon>
        <taxon>Strigeidida</taxon>
        <taxon>Schistosomatoidea</taxon>
        <taxon>Schistosomatidae</taxon>
        <taxon>Schistosoma</taxon>
    </lineage>
</organism>
<dbReference type="InterPro" id="IPR008967">
    <property type="entry name" value="p53-like_TF_DNA-bd_sf"/>
</dbReference>
<feature type="compositionally biased region" description="Low complexity" evidence="7">
    <location>
        <begin position="298"/>
        <end position="307"/>
    </location>
</feature>
<keyword evidence="4" id="KW-0238">DNA-binding</keyword>
<evidence type="ECO:0000256" key="7">
    <source>
        <dbReference type="SAM" id="MobiDB-lite"/>
    </source>
</evidence>
<feature type="compositionally biased region" description="Polar residues" evidence="7">
    <location>
        <begin position="168"/>
        <end position="187"/>
    </location>
</feature>
<dbReference type="AlphaFoldDB" id="A0A094ZJB1"/>
<evidence type="ECO:0000259" key="8">
    <source>
        <dbReference type="SMART" id="SM01267"/>
    </source>
</evidence>
<comment type="subcellular location">
    <subcellularLocation>
        <location evidence="1">Nucleus</location>
    </subcellularLocation>
</comment>
<evidence type="ECO:0000256" key="3">
    <source>
        <dbReference type="ARBA" id="ARBA00023015"/>
    </source>
</evidence>
<sequence>MDIYVKRTLPQPSSMASTDQTNFMTVNNTNGSYANYYPPPHYQHHQTTNSQSDFSHLFHSNMTYPSLLITPSFSNPASPIFPPPPPPVITNSGNIFVSSSHTINPTASSVYPVAAAAAAVAAASFQSLSSSVYDQFYSAISSNNLTTVNNNSGTNMHQHLTHNYNSHCTSQQAEDSAQNESISSSYRNPDLTGYSDITRTTYPLMSTHLLHQQRQTSLFPTSSYGSDNKLKNQSIPDSLLHDRQLSKIIDKEEQILQQQDRANNSDHIDFFNTRVQPSENSSTSLLLKTEENLMNFPSSSSSSTLLSNRSKEADSSNIATMSSGESGGGIIAVPTNTGCCESLSILTRDMMRAYLVDRRDQILIILHAKVAQKSYGTEKRIYILLLFIKMKKMVHRLKKCQRARSFQFIINVVFFCIKLRKSIFSTLFLLNLLFKKNVICLLNSFFCPPPCVYLRGEGWGLQYGQTSHDESKLSSSHEHVDQTDLVSYSTNNVRTYSLQNNNISYSTATPTPGPSHLSSSFTGEQSQILAFMGIGGSTTPVEMIQLNLDDGRDYSNAKTLFISDSDKRKYFMLTLKMFYKNGKDLGQFHSRRIKVISKPSKKKQSLKNTDLCIASGTKIALFNRLRSQTVSTRYLHVEDASFHASSSRWGSFTINLLADDQDEAEQFTVQDGYIHYGHTVKLVCSETGMALPRLIVRKVDKTTVLLDADDPVSQLHKCAFHLKDTDRMYLCLSQDKIVQLPSTPCDENPLREKINDAAAWTIISTDRAEYRWFEPSHLPSTYRTKDGQIKSITPPTSCLTPVTPVPIVRDMRVNGGGDVAMLEIIGENFSPRHQVWFGDVPAQTFYRCEELILCFVPDISEFHRDWTYIQKTLEVPISLVRQDGIIYASGLTFTYHPESGPRQHCQPALEIIRAASIAAVAAAAAAASAVTSSNSLSTSEELLLEPSCSSRSGIVVSSATIECNNVVQQQKSSEFNLSQHHKDSMCLDNNSFLASVSTSSCQMINRLTNCNNSNNTTSGYYEDEAFNQQHNYPHLHHQEHQLQQSHQQHHYAVDTQEHHHRRNNNNSNSLTTTDRLFYIPVNTS</sequence>
<feature type="region of interest" description="Disordered" evidence="7">
    <location>
        <begin position="297"/>
        <end position="316"/>
    </location>
</feature>
<dbReference type="STRING" id="6185.A0A094ZJB1"/>
<dbReference type="InterPro" id="IPR014756">
    <property type="entry name" value="Ig_E-set"/>
</dbReference>
<evidence type="ECO:0000256" key="4">
    <source>
        <dbReference type="ARBA" id="ARBA00023125"/>
    </source>
</evidence>
<keyword evidence="3" id="KW-0805">Transcription regulation</keyword>
<dbReference type="EMBL" id="KL250625">
    <property type="protein sequence ID" value="KGB34660.1"/>
    <property type="molecule type" value="Genomic_DNA"/>
</dbReference>
<dbReference type="SUPFAM" id="SSF81296">
    <property type="entry name" value="E set domains"/>
    <property type="match status" value="1"/>
</dbReference>
<dbReference type="InterPro" id="IPR038007">
    <property type="entry name" value="RBP-Jkappa_IPT"/>
</dbReference>
<evidence type="ECO:0000256" key="5">
    <source>
        <dbReference type="ARBA" id="ARBA00023163"/>
    </source>
</evidence>
<dbReference type="SUPFAM" id="SSF110217">
    <property type="entry name" value="DNA-binding protein LAG-1 (CSL)"/>
    <property type="match status" value="1"/>
</dbReference>
<protein>
    <submittedName>
        <fullName evidence="10">Recombining binding protein suppressor of hairless</fullName>
    </submittedName>
</protein>
<evidence type="ECO:0000259" key="9">
    <source>
        <dbReference type="SMART" id="SM01268"/>
    </source>
</evidence>
<proteinExistence type="inferred from homology"/>
<reference evidence="10" key="1">
    <citation type="journal article" date="2012" name="Nat. Genet.">
        <title>Whole-genome sequence of Schistosoma haematobium.</title>
        <authorList>
            <person name="Young N.D."/>
            <person name="Jex A.R."/>
            <person name="Li B."/>
            <person name="Liu S."/>
            <person name="Yang L."/>
            <person name="Xiong Z."/>
            <person name="Li Y."/>
            <person name="Cantacessi C."/>
            <person name="Hall R.S."/>
            <person name="Xu X."/>
            <person name="Chen F."/>
            <person name="Wu X."/>
            <person name="Zerlotini A."/>
            <person name="Oliveira G."/>
            <person name="Hofmann A."/>
            <person name="Zhang G."/>
            <person name="Fang X."/>
            <person name="Kang Y."/>
            <person name="Campbell B.E."/>
            <person name="Loukas A."/>
            <person name="Ranganathan S."/>
            <person name="Rollinson D."/>
            <person name="Rinaldi G."/>
            <person name="Brindley P.J."/>
            <person name="Yang H."/>
            <person name="Wang J."/>
            <person name="Wang J."/>
            <person name="Gasser R.B."/>
        </authorList>
    </citation>
    <scope>NUCLEOTIDE SEQUENCE [LARGE SCALE GENOMIC DNA]</scope>
</reference>
<dbReference type="FunFam" id="2.80.10.50:FF:000003">
    <property type="entry name" value="recombining binding protein suppressor of hairless"/>
    <property type="match status" value="1"/>
</dbReference>
<dbReference type="Pfam" id="PF20144">
    <property type="entry name" value="TIG_SUH"/>
    <property type="match status" value="1"/>
</dbReference>
<dbReference type="SUPFAM" id="SSF49417">
    <property type="entry name" value="p53-like transcription factors"/>
    <property type="match status" value="2"/>
</dbReference>
<evidence type="ECO:0000313" key="10">
    <source>
        <dbReference type="EMBL" id="KGB34660.1"/>
    </source>
</evidence>
<evidence type="ECO:0000256" key="1">
    <source>
        <dbReference type="ARBA" id="ARBA00004123"/>
    </source>
</evidence>
<evidence type="ECO:0000256" key="2">
    <source>
        <dbReference type="ARBA" id="ARBA00009704"/>
    </source>
</evidence>
<dbReference type="Gene3D" id="2.80.10.50">
    <property type="match status" value="1"/>
</dbReference>
<evidence type="ECO:0000256" key="6">
    <source>
        <dbReference type="ARBA" id="ARBA00023242"/>
    </source>
</evidence>
<comment type="similarity">
    <text evidence="2">Belongs to the Su(H) family.</text>
</comment>
<keyword evidence="6" id="KW-0539">Nucleus</keyword>
<gene>
    <name evidence="10" type="ORF">MS3_02882</name>
</gene>
<dbReference type="InterPro" id="IPR015350">
    <property type="entry name" value="Beta-trefoil_DNA-bd_dom"/>
</dbReference>
<dbReference type="InterPro" id="IPR013783">
    <property type="entry name" value="Ig-like_fold"/>
</dbReference>
<feature type="region of interest" description="Disordered" evidence="7">
    <location>
        <begin position="168"/>
        <end position="194"/>
    </location>
</feature>
<dbReference type="SMART" id="SM01267">
    <property type="entry name" value="LAG1_DNAbind"/>
    <property type="match status" value="1"/>
</dbReference>
<dbReference type="PANTHER" id="PTHR10665">
    <property type="entry name" value="RECOMBINING BINDING PROTEIN SUPPRESSOR OF HAIRLESS"/>
    <property type="match status" value="1"/>
</dbReference>
<dbReference type="InterPro" id="IPR037095">
    <property type="entry name" value="RBP-J/Cbf11_DNA-bd_sf"/>
</dbReference>
<name>A0A094ZJB1_SCHHA</name>
<dbReference type="GO" id="GO:0001228">
    <property type="term" value="F:DNA-binding transcription activator activity, RNA polymerase II-specific"/>
    <property type="evidence" value="ECO:0007669"/>
    <property type="project" value="InterPro"/>
</dbReference>
<dbReference type="InterPro" id="IPR015351">
    <property type="entry name" value="RBP-J/Cbf11/Cbf12_DNA-bd"/>
</dbReference>
<dbReference type="InterPro" id="IPR036358">
    <property type="entry name" value="BTD_sf"/>
</dbReference>
<dbReference type="InterPro" id="IPR040159">
    <property type="entry name" value="CLS_fam"/>
</dbReference>
<accession>A0A094ZJB1</accession>
<dbReference type="GO" id="GO:0000978">
    <property type="term" value="F:RNA polymerase II cis-regulatory region sequence-specific DNA binding"/>
    <property type="evidence" value="ECO:0007669"/>
    <property type="project" value="InterPro"/>
</dbReference>
<keyword evidence="5" id="KW-0804">Transcription</keyword>
<feature type="region of interest" description="Disordered" evidence="7">
    <location>
        <begin position="1037"/>
        <end position="1076"/>
    </location>
</feature>
<dbReference type="Pfam" id="PF09270">
    <property type="entry name" value="BTD"/>
    <property type="match status" value="1"/>
</dbReference>
<dbReference type="Gene3D" id="2.60.40.1450">
    <property type="entry name" value="LAG1, DNA binding domain"/>
    <property type="match status" value="2"/>
</dbReference>
<dbReference type="SMART" id="SM01268">
    <property type="entry name" value="BTD"/>
    <property type="match status" value="1"/>
</dbReference>
<dbReference type="Pfam" id="PF09271">
    <property type="entry name" value="LAG1-DNAbind"/>
    <property type="match status" value="2"/>
</dbReference>
<dbReference type="Gene3D" id="2.60.40.10">
    <property type="entry name" value="Immunoglobulins"/>
    <property type="match status" value="1"/>
</dbReference>
<feature type="domain" description="RBP-J/Cbf11/Cbf12 DNA binding" evidence="8">
    <location>
        <begin position="437"/>
        <end position="610"/>
    </location>
</feature>
<dbReference type="GO" id="GO:0005634">
    <property type="term" value="C:nucleus"/>
    <property type="evidence" value="ECO:0007669"/>
    <property type="project" value="UniProtKB-SubCell"/>
</dbReference>
<feature type="domain" description="Beta-trefoil DNA-binding" evidence="9">
    <location>
        <begin position="611"/>
        <end position="760"/>
    </location>
</feature>